<dbReference type="VEuPathDB" id="AmoebaDB:ACA1_164080"/>
<dbReference type="PANTHER" id="PTHR13060:SF0">
    <property type="entry name" value="PROTEIN ECDYSONELESS HOMOLOG"/>
    <property type="match status" value="1"/>
</dbReference>
<feature type="compositionally biased region" description="Basic and acidic residues" evidence="1">
    <location>
        <begin position="398"/>
        <end position="425"/>
    </location>
</feature>
<dbReference type="AlphaFoldDB" id="L8GQZ4"/>
<dbReference type="KEGG" id="acan:ACA1_164080"/>
<feature type="compositionally biased region" description="Basic and acidic residues" evidence="1">
    <location>
        <begin position="648"/>
        <end position="660"/>
    </location>
</feature>
<dbReference type="EMBL" id="KB008026">
    <property type="protein sequence ID" value="ELR15559.1"/>
    <property type="molecule type" value="Genomic_DNA"/>
</dbReference>
<accession>L8GQZ4</accession>
<reference evidence="2 3" key="1">
    <citation type="journal article" date="2013" name="Genome Biol.">
        <title>Genome of Acanthamoeba castellanii highlights extensive lateral gene transfer and early evolution of tyrosine kinase signaling.</title>
        <authorList>
            <person name="Clarke M."/>
            <person name="Lohan A.J."/>
            <person name="Liu B."/>
            <person name="Lagkouvardos I."/>
            <person name="Roy S."/>
            <person name="Zafar N."/>
            <person name="Bertelli C."/>
            <person name="Schilde C."/>
            <person name="Kianianmomeni A."/>
            <person name="Burglin T.R."/>
            <person name="Frech C."/>
            <person name="Turcotte B."/>
            <person name="Kopec K.O."/>
            <person name="Synnott J.M."/>
            <person name="Choo C."/>
            <person name="Paponov I."/>
            <person name="Finkler A."/>
            <person name="Soon Heng Tan C."/>
            <person name="Hutchins A.P."/>
            <person name="Weinmeier T."/>
            <person name="Rattei T."/>
            <person name="Chu J.S."/>
            <person name="Gimenez G."/>
            <person name="Irimia M."/>
            <person name="Rigden D.J."/>
            <person name="Fitzpatrick D.A."/>
            <person name="Lorenzo-Morales J."/>
            <person name="Bateman A."/>
            <person name="Chiu C.H."/>
            <person name="Tang P."/>
            <person name="Hegemann P."/>
            <person name="Fromm H."/>
            <person name="Raoult D."/>
            <person name="Greub G."/>
            <person name="Miranda-Saavedra D."/>
            <person name="Chen N."/>
            <person name="Nash P."/>
            <person name="Ginger M.L."/>
            <person name="Horn M."/>
            <person name="Schaap P."/>
            <person name="Caler L."/>
            <person name="Loftus B."/>
        </authorList>
    </citation>
    <scope>NUCLEOTIDE SEQUENCE [LARGE SCALE GENOMIC DNA]</scope>
    <source>
        <strain evidence="2 3">Neff</strain>
    </source>
</reference>
<proteinExistence type="predicted"/>
<evidence type="ECO:0000313" key="3">
    <source>
        <dbReference type="Proteomes" id="UP000011083"/>
    </source>
</evidence>
<dbReference type="PANTHER" id="PTHR13060">
    <property type="entry name" value="SGT1 PROTEIN HSGT1 SUPPRESSOR OF GCR2"/>
    <property type="match status" value="1"/>
</dbReference>
<evidence type="ECO:0000256" key="1">
    <source>
        <dbReference type="SAM" id="MobiDB-lite"/>
    </source>
</evidence>
<dbReference type="STRING" id="1257118.L8GQZ4"/>
<dbReference type="OrthoDB" id="27237at2759"/>
<dbReference type="GO" id="GO:0005634">
    <property type="term" value="C:nucleus"/>
    <property type="evidence" value="ECO:0007669"/>
    <property type="project" value="TreeGrafter"/>
</dbReference>
<organism evidence="2 3">
    <name type="scientific">Acanthamoeba castellanii (strain ATCC 30010 / Neff)</name>
    <dbReference type="NCBI Taxonomy" id="1257118"/>
    <lineage>
        <taxon>Eukaryota</taxon>
        <taxon>Amoebozoa</taxon>
        <taxon>Discosea</taxon>
        <taxon>Longamoebia</taxon>
        <taxon>Centramoebida</taxon>
        <taxon>Acanthamoebidae</taxon>
        <taxon>Acanthamoeba</taxon>
    </lineage>
</organism>
<feature type="region of interest" description="Disordered" evidence="1">
    <location>
        <begin position="398"/>
        <end position="429"/>
    </location>
</feature>
<dbReference type="OMA" id="TKDYIWQ"/>
<gene>
    <name evidence="2" type="ORF">ACA1_164080</name>
</gene>
<feature type="compositionally biased region" description="Acidic residues" evidence="1">
    <location>
        <begin position="590"/>
        <end position="620"/>
    </location>
</feature>
<name>L8GQZ4_ACACF</name>
<feature type="region of interest" description="Disordered" evidence="1">
    <location>
        <begin position="648"/>
        <end position="681"/>
    </location>
</feature>
<feature type="region of interest" description="Disordered" evidence="1">
    <location>
        <begin position="503"/>
        <end position="525"/>
    </location>
</feature>
<keyword evidence="3" id="KW-1185">Reference proteome</keyword>
<evidence type="ECO:0000313" key="2">
    <source>
        <dbReference type="EMBL" id="ELR15559.1"/>
    </source>
</evidence>
<feature type="region of interest" description="Disordered" evidence="1">
    <location>
        <begin position="581"/>
        <end position="634"/>
    </location>
</feature>
<sequence>MDAFGGAGMEWPQLADGGQEDFVEYHLFSNQALQKQTADEQIQVLHKLKREYDELVQQWTKDYIWQKEPFELKLYRPAQELPHLWGRTRFGDSVDDEWFIVWLLFQLSRHDSDLAASVTDNDGQFLLIEAALVIPRWIKPETTKNRIWIHKGSVHIIPLPRTPAELTQIPSSLDDLAVTLAVIFNSKIRTLADKPVQEAIDAKVREYPAKAHEFHYARCCLPWQIARILLERPQMVAPAVEAFFHRDLDDMFLCSKMEKFPPGLFIPPSPAAGAVASLTLDKPGMVMTMVRFTRCLYAMLASQRFEPPKVFAPYIPPEEHPDHHAHVLGMKLACGFEILYDIKRKSKADEAAATATYDFEADREWKAFLHTLEGLGYFQSEVKGSREYQRKLGVAKQKYLEDRHQQQATGKRDEKSSAQKGRSEEDLSADEAMQRMLQKEIDEILARPLDGSEFLRSLHDSIRPDDRLDWMTVTPEEVDDILARKQQEFDAYEAKEMNKKVEKKTAAKASKKKKTRAAGGEEGDDNVDMKMMMELVGGMKDFMGKVSSFEGAEFPSSAAGDEAMSFDADRFMQIMQQALGGSGMDHGEMSLDDEDESEEEPDEFFGMGSDEDEEEEEEETDRNSAQADQQKMRRLMREMDLELQKTKLADDFEKAPRPEEVLGTDTASAGDGGEEEEELRPVDINLNLMKNILDSIEAQSGMAGPGTNILKELRDLSLGGGKK</sequence>
<protein>
    <submittedName>
        <fullName evidence="2">SGT1 protein</fullName>
    </submittedName>
</protein>
<dbReference type="RefSeq" id="XP_004337572.1">
    <property type="nucleotide sequence ID" value="XM_004337524.1"/>
</dbReference>
<dbReference type="Proteomes" id="UP000011083">
    <property type="component" value="Unassembled WGS sequence"/>
</dbReference>
<dbReference type="InterPro" id="IPR010770">
    <property type="entry name" value="Ecd"/>
</dbReference>
<dbReference type="Pfam" id="PF07093">
    <property type="entry name" value="SGT1"/>
    <property type="match status" value="1"/>
</dbReference>
<dbReference type="GeneID" id="14916189"/>